<protein>
    <submittedName>
        <fullName evidence="5">Thymidylat_synt domain-containing protein</fullName>
    </submittedName>
</protein>
<reference evidence="5" key="4">
    <citation type="submission" date="2025-05" db="UniProtKB">
        <authorList>
            <consortium name="EnsemblFungi"/>
        </authorList>
    </citation>
    <scope>IDENTIFICATION</scope>
    <source>
        <strain evidence="5">isolate 1-1 / race 1 (BBBD)</strain>
    </source>
</reference>
<keyword evidence="1" id="KW-0808">Transferase</keyword>
<dbReference type="OrthoDB" id="766at2759"/>
<evidence type="ECO:0000259" key="3">
    <source>
        <dbReference type="Pfam" id="PF00303"/>
    </source>
</evidence>
<evidence type="ECO:0000256" key="2">
    <source>
        <dbReference type="SAM" id="MobiDB-lite"/>
    </source>
</evidence>
<dbReference type="EnsemblFungi" id="PTTG_30632-t43_1">
    <property type="protein sequence ID" value="PTTG_30632-t43_1-p1"/>
    <property type="gene ID" value="PTTG_30632"/>
</dbReference>
<dbReference type="STRING" id="630390.A0A180FY08"/>
<feature type="compositionally biased region" description="Pro residues" evidence="2">
    <location>
        <begin position="39"/>
        <end position="51"/>
    </location>
</feature>
<dbReference type="GO" id="GO:0016740">
    <property type="term" value="F:transferase activity"/>
    <property type="evidence" value="ECO:0007669"/>
    <property type="project" value="UniProtKB-KW"/>
</dbReference>
<keyword evidence="6" id="KW-1185">Reference proteome</keyword>
<proteinExistence type="predicted"/>
<evidence type="ECO:0000313" key="6">
    <source>
        <dbReference type="Proteomes" id="UP000005240"/>
    </source>
</evidence>
<dbReference type="Proteomes" id="UP000005240">
    <property type="component" value="Unassembled WGS sequence"/>
</dbReference>
<feature type="domain" description="Thymidylate synthase/dCMP hydroxymethylase" evidence="3">
    <location>
        <begin position="62"/>
        <end position="114"/>
    </location>
</feature>
<gene>
    <name evidence="4" type="ORF">PTTG_30632</name>
</gene>
<dbReference type="Gene3D" id="3.30.572.10">
    <property type="entry name" value="Thymidylate synthase/dCMP hydroxymethylase domain"/>
    <property type="match status" value="1"/>
</dbReference>
<dbReference type="AlphaFoldDB" id="A0A180FY08"/>
<dbReference type="SUPFAM" id="SSF55831">
    <property type="entry name" value="Thymidylate synthase/dCMP hydroxymethylase"/>
    <property type="match status" value="1"/>
</dbReference>
<dbReference type="EMBL" id="ADAS02005279">
    <property type="protein sequence ID" value="OAV85296.1"/>
    <property type="molecule type" value="Genomic_DNA"/>
</dbReference>
<accession>A0A180FY08</accession>
<reference evidence="5 6" key="3">
    <citation type="journal article" date="2017" name="G3 (Bethesda)">
        <title>Comparative analysis highlights variable genome content of wheat rusts and divergence of the mating loci.</title>
        <authorList>
            <person name="Cuomo C.A."/>
            <person name="Bakkeren G."/>
            <person name="Khalil H.B."/>
            <person name="Panwar V."/>
            <person name="Joly D."/>
            <person name="Linning R."/>
            <person name="Sakthikumar S."/>
            <person name="Song X."/>
            <person name="Adiconis X."/>
            <person name="Fan L."/>
            <person name="Goldberg J.M."/>
            <person name="Levin J.Z."/>
            <person name="Young S."/>
            <person name="Zeng Q."/>
            <person name="Anikster Y."/>
            <person name="Bruce M."/>
            <person name="Wang M."/>
            <person name="Yin C."/>
            <person name="McCallum B."/>
            <person name="Szabo L.J."/>
            <person name="Hulbert S."/>
            <person name="Chen X."/>
            <person name="Fellers J.P."/>
        </authorList>
    </citation>
    <scope>NUCLEOTIDE SEQUENCE</scope>
    <source>
        <strain evidence="5">isolate 1-1 / race 1 (BBBD)</strain>
        <strain evidence="6">Isolate 1-1 / race 1 (BBBD)</strain>
    </source>
</reference>
<evidence type="ECO:0000256" key="1">
    <source>
        <dbReference type="ARBA" id="ARBA00022679"/>
    </source>
</evidence>
<dbReference type="InterPro" id="IPR036926">
    <property type="entry name" value="Thymidate_synth/dCMP_Mease_sf"/>
</dbReference>
<evidence type="ECO:0000313" key="4">
    <source>
        <dbReference type="EMBL" id="OAV85296.1"/>
    </source>
</evidence>
<organism evidence="4">
    <name type="scientific">Puccinia triticina (isolate 1-1 / race 1 (BBBD))</name>
    <name type="common">Brown leaf rust fungus</name>
    <dbReference type="NCBI Taxonomy" id="630390"/>
    <lineage>
        <taxon>Eukaryota</taxon>
        <taxon>Fungi</taxon>
        <taxon>Dikarya</taxon>
        <taxon>Basidiomycota</taxon>
        <taxon>Pucciniomycotina</taxon>
        <taxon>Pucciniomycetes</taxon>
        <taxon>Pucciniales</taxon>
        <taxon>Pucciniaceae</taxon>
        <taxon>Puccinia</taxon>
    </lineage>
</organism>
<name>A0A180FY08_PUCT1</name>
<reference evidence="4" key="1">
    <citation type="submission" date="2009-11" db="EMBL/GenBank/DDBJ databases">
        <authorList>
            <consortium name="The Broad Institute Genome Sequencing Platform"/>
            <person name="Ward D."/>
            <person name="Feldgarden M."/>
            <person name="Earl A."/>
            <person name="Young S.K."/>
            <person name="Zeng Q."/>
            <person name="Koehrsen M."/>
            <person name="Alvarado L."/>
            <person name="Berlin A."/>
            <person name="Bochicchio J."/>
            <person name="Borenstein D."/>
            <person name="Chapman S.B."/>
            <person name="Chen Z."/>
            <person name="Engels R."/>
            <person name="Freedman E."/>
            <person name="Gellesch M."/>
            <person name="Goldberg J."/>
            <person name="Griggs A."/>
            <person name="Gujja S."/>
            <person name="Heilman E."/>
            <person name="Heiman D."/>
            <person name="Hepburn T."/>
            <person name="Howarth C."/>
            <person name="Jen D."/>
            <person name="Larson L."/>
            <person name="Lewis B."/>
            <person name="Mehta T."/>
            <person name="Park D."/>
            <person name="Pearson M."/>
            <person name="Roberts A."/>
            <person name="Saif S."/>
            <person name="Shea T."/>
            <person name="Shenoy N."/>
            <person name="Sisk P."/>
            <person name="Stolte C."/>
            <person name="Sykes S."/>
            <person name="Thomson T."/>
            <person name="Walk T."/>
            <person name="White J."/>
            <person name="Yandava C."/>
            <person name="Izard J."/>
            <person name="Baranova O.V."/>
            <person name="Blanton J.M."/>
            <person name="Tanner A.C."/>
            <person name="Dewhirst F.E."/>
            <person name="Haas B."/>
            <person name="Nusbaum C."/>
            <person name="Birren B."/>
        </authorList>
    </citation>
    <scope>NUCLEOTIDE SEQUENCE [LARGE SCALE GENOMIC DNA]</scope>
    <source>
        <strain evidence="4">1-1 BBBD Race 1</strain>
    </source>
</reference>
<dbReference type="InterPro" id="IPR023451">
    <property type="entry name" value="Thymidate_synth/dCMP_Mease_dom"/>
</dbReference>
<dbReference type="Pfam" id="PF00303">
    <property type="entry name" value="Thymidylat_synt"/>
    <property type="match status" value="1"/>
</dbReference>
<evidence type="ECO:0000313" key="5">
    <source>
        <dbReference type="EnsemblFungi" id="PTTG_30632-t43_1-p1"/>
    </source>
</evidence>
<reference evidence="4" key="2">
    <citation type="submission" date="2016-05" db="EMBL/GenBank/DDBJ databases">
        <title>Comparative analysis highlights variable genome content of wheat rusts and divergence of the mating loci.</title>
        <authorList>
            <person name="Cuomo C.A."/>
            <person name="Bakkeren G."/>
            <person name="Szabo L."/>
            <person name="Khalil H."/>
            <person name="Joly D."/>
            <person name="Goldberg J."/>
            <person name="Young S."/>
            <person name="Zeng Q."/>
            <person name="Fellers J."/>
        </authorList>
    </citation>
    <scope>NUCLEOTIDE SEQUENCE [LARGE SCALE GENOMIC DNA]</scope>
    <source>
        <strain evidence="4">1-1 BBBD Race 1</strain>
    </source>
</reference>
<dbReference type="VEuPathDB" id="FungiDB:PTTG_30632"/>
<sequence>MVLACDGRTGEQREIGYTGTHVVGNGKSVASFSSSYPSSPQPYPPCNPARPTPTGQDWDWNSCFTPPQLRFSLSDLTLPLITTKKVHTKAIIHKLLWFIRALTSTRELSEAGVWI</sequence>
<feature type="region of interest" description="Disordered" evidence="2">
    <location>
        <begin position="31"/>
        <end position="52"/>
    </location>
</feature>